<evidence type="ECO:0000313" key="1">
    <source>
        <dbReference type="EMBL" id="AAB19787.1"/>
    </source>
</evidence>
<name>Q86575_9BETA</name>
<protein>
    <submittedName>
        <fullName evidence="1">Uncharacterized protein</fullName>
    </submittedName>
</protein>
<proteinExistence type="predicted"/>
<reference evidence="1" key="1">
    <citation type="journal article" date="1991" name="J. Virol.">
        <title>Identification of the human herpesvirus 6 glycoprotein H and putative large tegument protein genes.</title>
        <authorList>
            <person name="Josephs S.F."/>
            <person name="Ablashi D.V."/>
            <person name="Salahuddin S.Z."/>
            <person name="Jagodzinski L.L."/>
            <person name="Wong-Staal F."/>
            <person name="Gallo R.C."/>
        </authorList>
    </citation>
    <scope>NUCLEOTIDE SEQUENCE</scope>
</reference>
<dbReference type="EMBL" id="S57540">
    <property type="protein sequence ID" value="AAB19787.1"/>
    <property type="molecule type" value="Genomic_DNA"/>
</dbReference>
<accession>Q86575</accession>
<organism evidence="1">
    <name type="scientific">Human betaherpesvirus 6A</name>
    <dbReference type="NCBI Taxonomy" id="32603"/>
    <lineage>
        <taxon>Viruses</taxon>
        <taxon>Duplodnaviria</taxon>
        <taxon>Heunggongvirae</taxon>
        <taxon>Peploviricota</taxon>
        <taxon>Herviviricetes</taxon>
        <taxon>Herpesvirales</taxon>
        <taxon>Orthoherpesviridae</taxon>
        <taxon>Betaherpesvirinae</taxon>
        <taxon>Roseolovirus</taxon>
        <taxon>Roseolovirus humanbeta6a</taxon>
    </lineage>
</organism>
<sequence>MNWARSSNSSRVFKLAHFFANCRSVRTDSNSAVFSVLFGKRSTRNRTVENVCSGTVMSLSMSSTYMSSMDCILSCRVIAISGRCSKMKWRCKFFTVVVLGRL</sequence>